<proteinExistence type="inferred from homology"/>
<evidence type="ECO:0000259" key="7">
    <source>
        <dbReference type="Pfam" id="PF05199"/>
    </source>
</evidence>
<dbReference type="AlphaFoldDB" id="A0A9P0M5Q1"/>
<dbReference type="Pfam" id="PF05199">
    <property type="entry name" value="GMC_oxred_C"/>
    <property type="match status" value="1"/>
</dbReference>
<evidence type="ECO:0000259" key="6">
    <source>
        <dbReference type="Pfam" id="PF00732"/>
    </source>
</evidence>
<evidence type="ECO:0000256" key="4">
    <source>
        <dbReference type="ARBA" id="ARBA00022827"/>
    </source>
</evidence>
<dbReference type="Pfam" id="PF00732">
    <property type="entry name" value="GMC_oxred_N"/>
    <property type="match status" value="1"/>
</dbReference>
<dbReference type="GO" id="GO:0016614">
    <property type="term" value="F:oxidoreductase activity, acting on CH-OH group of donors"/>
    <property type="evidence" value="ECO:0007669"/>
    <property type="project" value="InterPro"/>
</dbReference>
<feature type="domain" description="Glucose-methanol-choline oxidoreductase C-terminal" evidence="7">
    <location>
        <begin position="462"/>
        <end position="603"/>
    </location>
</feature>
<dbReference type="InterPro" id="IPR012132">
    <property type="entry name" value="GMC_OxRdtase"/>
</dbReference>
<dbReference type="Proteomes" id="UP001152888">
    <property type="component" value="Unassembled WGS sequence"/>
</dbReference>
<dbReference type="Gene3D" id="3.30.560.10">
    <property type="entry name" value="Glucose Oxidase, domain 3"/>
    <property type="match status" value="1"/>
</dbReference>
<keyword evidence="9" id="KW-1185">Reference proteome</keyword>
<dbReference type="Gene3D" id="3.50.50.60">
    <property type="entry name" value="FAD/NAD(P)-binding domain"/>
    <property type="match status" value="1"/>
</dbReference>
<name>A0A9P0M5Q1_ACAOB</name>
<dbReference type="PIRSF" id="PIRSF000137">
    <property type="entry name" value="Alcohol_oxidase"/>
    <property type="match status" value="1"/>
</dbReference>
<feature type="binding site" evidence="5">
    <location>
        <position position="269"/>
    </location>
    <ligand>
        <name>FAD</name>
        <dbReference type="ChEBI" id="CHEBI:57692"/>
    </ligand>
</feature>
<dbReference type="SUPFAM" id="SSF51905">
    <property type="entry name" value="FAD/NAD(P)-binding domain"/>
    <property type="match status" value="1"/>
</dbReference>
<evidence type="ECO:0000256" key="5">
    <source>
        <dbReference type="PIRSR" id="PIRSR000137-2"/>
    </source>
</evidence>
<evidence type="ECO:0000313" key="9">
    <source>
        <dbReference type="Proteomes" id="UP001152888"/>
    </source>
</evidence>
<gene>
    <name evidence="8" type="ORF">ACAOBT_LOCUS28558</name>
</gene>
<dbReference type="InterPro" id="IPR000172">
    <property type="entry name" value="GMC_OxRdtase_N"/>
</dbReference>
<evidence type="ECO:0000313" key="8">
    <source>
        <dbReference type="EMBL" id="CAH2005466.1"/>
    </source>
</evidence>
<comment type="cofactor">
    <cofactor evidence="1 5">
        <name>FAD</name>
        <dbReference type="ChEBI" id="CHEBI:57692"/>
    </cofactor>
</comment>
<accession>A0A9P0M5Q1</accession>
<dbReference type="InterPro" id="IPR036188">
    <property type="entry name" value="FAD/NAD-bd_sf"/>
</dbReference>
<dbReference type="InterPro" id="IPR007867">
    <property type="entry name" value="GMC_OxRtase_C"/>
</dbReference>
<protein>
    <recommendedName>
        <fullName evidence="10">Glucose dehydrogenase [FAD, quinone]</fullName>
    </recommendedName>
</protein>
<sequence>MYGVIKYDVSTVSGSLLNAFVLLINTLFFNVKLIGDPEQVYPKDISEKILKEQETVFDFIIVGGGAAGCAVANQITENGLWKVLLIEAGDYPSPSSEVPGLFTTLIRSGEDWNFLMLKEPRACLGLRESRCRISRGKALGGTSAIGNLMYIGGLPEDYDENGFVQWDGSIFRDIFMHLEDYTGSEQSYYGHGKGGLLHFEDAVYNESAKDMLEVHYIKVGSKRMPKRHSLGMISHFLMTKNGERYNMAKVFLTPIKDRPNLFFSKNTLVESIQISEPVDKRATGVNVSINGIRLSLRARKEVILAAGPINNPKLLLLSGIGERGYLDKLKLPYKAYMPAVGKYLQMHVALPIYVSLNRTCPTCEPEVYNETTLYQDTFEYILQRKGRFTHTGVNNFVNYILTKKTGTTLPNLSVQHMYFRIEDRNLLAWLEAMDYHPKIAGRLLSVNKLNPMMMFLVTLIHPLSRGELNLNETHLLGDPSIKGAIFSDEESSDFDTILSGFNYITNLTTVMDDLAAEFMDIDIPNCRNYKFCSMRYVKCYIENMVFPMGGVGGTTRMGPECDETAVVKENLELRRVRCLRVADSSILRELPRSNTIATDAAIGYRLGEILKEKWMKDYEAKFKVGKEEEEETE</sequence>
<comment type="similarity">
    <text evidence="2">Belongs to the GMC oxidoreductase family.</text>
</comment>
<dbReference type="PANTHER" id="PTHR11552">
    <property type="entry name" value="GLUCOSE-METHANOL-CHOLINE GMC OXIDOREDUCTASE"/>
    <property type="match status" value="1"/>
</dbReference>
<dbReference type="OrthoDB" id="269227at2759"/>
<keyword evidence="4 5" id="KW-0274">FAD</keyword>
<evidence type="ECO:0008006" key="10">
    <source>
        <dbReference type="Google" id="ProtNLM"/>
    </source>
</evidence>
<feature type="binding site" evidence="5">
    <location>
        <position position="142"/>
    </location>
    <ligand>
        <name>FAD</name>
        <dbReference type="ChEBI" id="CHEBI:57692"/>
    </ligand>
</feature>
<evidence type="ECO:0000256" key="1">
    <source>
        <dbReference type="ARBA" id="ARBA00001974"/>
    </source>
</evidence>
<comment type="caution">
    <text evidence="8">The sequence shown here is derived from an EMBL/GenBank/DDBJ whole genome shotgun (WGS) entry which is preliminary data.</text>
</comment>
<keyword evidence="3" id="KW-0285">Flavoprotein</keyword>
<dbReference type="PANTHER" id="PTHR11552:SF147">
    <property type="entry name" value="CHOLINE DEHYDROGENASE, MITOCHONDRIAL"/>
    <property type="match status" value="1"/>
</dbReference>
<evidence type="ECO:0000256" key="3">
    <source>
        <dbReference type="ARBA" id="ARBA00022630"/>
    </source>
</evidence>
<evidence type="ECO:0000256" key="2">
    <source>
        <dbReference type="ARBA" id="ARBA00010790"/>
    </source>
</evidence>
<feature type="domain" description="Glucose-methanol-choline oxidoreductase N-terminal" evidence="6">
    <location>
        <begin position="57"/>
        <end position="348"/>
    </location>
</feature>
<organism evidence="8 9">
    <name type="scientific">Acanthoscelides obtectus</name>
    <name type="common">Bean weevil</name>
    <name type="synonym">Bruchus obtectus</name>
    <dbReference type="NCBI Taxonomy" id="200917"/>
    <lineage>
        <taxon>Eukaryota</taxon>
        <taxon>Metazoa</taxon>
        <taxon>Ecdysozoa</taxon>
        <taxon>Arthropoda</taxon>
        <taxon>Hexapoda</taxon>
        <taxon>Insecta</taxon>
        <taxon>Pterygota</taxon>
        <taxon>Neoptera</taxon>
        <taxon>Endopterygota</taxon>
        <taxon>Coleoptera</taxon>
        <taxon>Polyphaga</taxon>
        <taxon>Cucujiformia</taxon>
        <taxon>Chrysomeloidea</taxon>
        <taxon>Chrysomelidae</taxon>
        <taxon>Bruchinae</taxon>
        <taxon>Bruchini</taxon>
        <taxon>Acanthoscelides</taxon>
    </lineage>
</organism>
<dbReference type="SUPFAM" id="SSF54373">
    <property type="entry name" value="FAD-linked reductases, C-terminal domain"/>
    <property type="match status" value="1"/>
</dbReference>
<dbReference type="EMBL" id="CAKOFQ010007641">
    <property type="protein sequence ID" value="CAH2005466.1"/>
    <property type="molecule type" value="Genomic_DNA"/>
</dbReference>
<dbReference type="GO" id="GO:0050660">
    <property type="term" value="F:flavin adenine dinucleotide binding"/>
    <property type="evidence" value="ECO:0007669"/>
    <property type="project" value="InterPro"/>
</dbReference>
<reference evidence="8" key="1">
    <citation type="submission" date="2022-03" db="EMBL/GenBank/DDBJ databases">
        <authorList>
            <person name="Sayadi A."/>
        </authorList>
    </citation>
    <scope>NUCLEOTIDE SEQUENCE</scope>
</reference>